<proteinExistence type="predicted"/>
<gene>
    <name evidence="1" type="ORF">SDC9_62118</name>
</gene>
<comment type="caution">
    <text evidence="1">The sequence shown here is derived from an EMBL/GenBank/DDBJ whole genome shotgun (WGS) entry which is preliminary data.</text>
</comment>
<dbReference type="EMBL" id="VSSQ01002493">
    <property type="protein sequence ID" value="MPM15746.1"/>
    <property type="molecule type" value="Genomic_DNA"/>
</dbReference>
<name>A0A644XHR2_9ZZZZ</name>
<organism evidence="1">
    <name type="scientific">bioreactor metagenome</name>
    <dbReference type="NCBI Taxonomy" id="1076179"/>
    <lineage>
        <taxon>unclassified sequences</taxon>
        <taxon>metagenomes</taxon>
        <taxon>ecological metagenomes</taxon>
    </lineage>
</organism>
<protein>
    <submittedName>
        <fullName evidence="1">Uncharacterized protein</fullName>
    </submittedName>
</protein>
<evidence type="ECO:0000313" key="1">
    <source>
        <dbReference type="EMBL" id="MPM15746.1"/>
    </source>
</evidence>
<reference evidence="1" key="1">
    <citation type="submission" date="2019-08" db="EMBL/GenBank/DDBJ databases">
        <authorList>
            <person name="Kucharzyk K."/>
            <person name="Murdoch R.W."/>
            <person name="Higgins S."/>
            <person name="Loffler F."/>
        </authorList>
    </citation>
    <scope>NUCLEOTIDE SEQUENCE</scope>
</reference>
<sequence length="111" mass="12522">MNFKGTKGDWTDDLLMNKVIDMSVDVATKDGTPICTVWGMGRYHPDIEEARVNARLIASAPDLLEALQDMVRMGQKRIENAASWSIPKRWFKRTYAAVEKGKKAINKALKP</sequence>
<accession>A0A644XHR2</accession>
<dbReference type="AlphaFoldDB" id="A0A644XHR2"/>